<dbReference type="AlphaFoldDB" id="A0A4P9YV38"/>
<accession>A0A4P9YV38</accession>
<evidence type="ECO:0000313" key="2">
    <source>
        <dbReference type="EMBL" id="RKP23913.1"/>
    </source>
</evidence>
<protein>
    <submittedName>
        <fullName evidence="2">Protein SCAI</fullName>
    </submittedName>
</protein>
<dbReference type="Proteomes" id="UP000278143">
    <property type="component" value="Unassembled WGS sequence"/>
</dbReference>
<reference evidence="3" key="1">
    <citation type="journal article" date="2018" name="Nat. Microbiol.">
        <title>Leveraging single-cell genomics to expand the fungal tree of life.</title>
        <authorList>
            <person name="Ahrendt S.R."/>
            <person name="Quandt C.A."/>
            <person name="Ciobanu D."/>
            <person name="Clum A."/>
            <person name="Salamov A."/>
            <person name="Andreopoulos B."/>
            <person name="Cheng J.F."/>
            <person name="Woyke T."/>
            <person name="Pelin A."/>
            <person name="Henrissat B."/>
            <person name="Reynolds N.K."/>
            <person name="Benny G.L."/>
            <person name="Smith M.E."/>
            <person name="James T.Y."/>
            <person name="Grigoriev I.V."/>
        </authorList>
    </citation>
    <scope>NUCLEOTIDE SEQUENCE [LARGE SCALE GENOMIC DNA]</scope>
    <source>
        <strain evidence="3">Benny S71-1</strain>
    </source>
</reference>
<evidence type="ECO:0000313" key="3">
    <source>
        <dbReference type="Proteomes" id="UP000278143"/>
    </source>
</evidence>
<dbReference type="GO" id="GO:0003714">
    <property type="term" value="F:transcription corepressor activity"/>
    <property type="evidence" value="ECO:0007669"/>
    <property type="project" value="InterPro"/>
</dbReference>
<name>A0A4P9YV38_9FUNG</name>
<proteinExistence type="predicted"/>
<feature type="compositionally biased region" description="Low complexity" evidence="1">
    <location>
        <begin position="315"/>
        <end position="346"/>
    </location>
</feature>
<dbReference type="PANTHER" id="PTHR21243">
    <property type="entry name" value="PROTEIN SCAI"/>
    <property type="match status" value="1"/>
</dbReference>
<feature type="region of interest" description="Disordered" evidence="1">
    <location>
        <begin position="294"/>
        <end position="366"/>
    </location>
</feature>
<dbReference type="EMBL" id="KZ990588">
    <property type="protein sequence ID" value="RKP23913.1"/>
    <property type="molecule type" value="Genomic_DNA"/>
</dbReference>
<gene>
    <name evidence="2" type="ORF">SYNPS1DRAFT_30321</name>
</gene>
<evidence type="ECO:0000256" key="1">
    <source>
        <dbReference type="SAM" id="MobiDB-lite"/>
    </source>
</evidence>
<dbReference type="Pfam" id="PF12070">
    <property type="entry name" value="SCAI"/>
    <property type="match status" value="1"/>
</dbReference>
<organism evidence="2 3">
    <name type="scientific">Syncephalis pseudoplumigaleata</name>
    <dbReference type="NCBI Taxonomy" id="1712513"/>
    <lineage>
        <taxon>Eukaryota</taxon>
        <taxon>Fungi</taxon>
        <taxon>Fungi incertae sedis</taxon>
        <taxon>Zoopagomycota</taxon>
        <taxon>Zoopagomycotina</taxon>
        <taxon>Zoopagomycetes</taxon>
        <taxon>Zoopagales</taxon>
        <taxon>Piptocephalidaceae</taxon>
        <taxon>Syncephalis</taxon>
    </lineage>
</organism>
<feature type="compositionally biased region" description="Basic and acidic residues" evidence="1">
    <location>
        <begin position="294"/>
        <end position="303"/>
    </location>
</feature>
<dbReference type="InterPro" id="IPR022709">
    <property type="entry name" value="SCAI"/>
</dbReference>
<keyword evidence="3" id="KW-1185">Reference proteome</keyword>
<sequence>MASIAEKRRDNPSPGDTNKVVPKSAISPPPSNPLGDTVVDPSPVIEEFQYLLEKSQQLFSGLRDLTPLGSRHWRGYFQKTFEVYTRLFCLMTGWHSGVLVEAYGLKRWEIGEIASKIGQLYYHYYLRTSERRYLQESSVFYDAIRDRDYFTDIFSAHNPGLAVKLLRYYARFIVVSLLLNNKSIGRVLLDELTAAIDEYKRLFKGTDITEWQTVIQEIKMFIEAESQIIPKGVDEEHALLPNLNSSVKASIEREESQRLHLQEVILVGHQRNQIKFSELTVDVYRMMQTLEQSRTVEKTEEARAGMATTSDPGHASSNAAATAAAAASITATTATASPAQQQAQAQAPPPPSQQQQQPSPSLRNPHKYILFKPTFSQLITHIATAFQDININTVLLLFLSADGVSANARKPERDLLGTASRVKHSTTEDSPSWFCLHPGDLRPFTRKPLFLVVESDNSIAYRHHATHTGHNAALWPASVMSPIAHEISKQRQVAGACATGIAGT</sequence>
<dbReference type="OrthoDB" id="525027at2759"/>
<feature type="region of interest" description="Disordered" evidence="1">
    <location>
        <begin position="1"/>
        <end position="38"/>
    </location>
</feature>
<dbReference type="GO" id="GO:0006351">
    <property type="term" value="P:DNA-templated transcription"/>
    <property type="evidence" value="ECO:0007669"/>
    <property type="project" value="InterPro"/>
</dbReference>
<feature type="compositionally biased region" description="Basic and acidic residues" evidence="1">
    <location>
        <begin position="1"/>
        <end position="11"/>
    </location>
</feature>